<evidence type="ECO:0000313" key="2">
    <source>
        <dbReference type="Proteomes" id="UP000053612"/>
    </source>
</evidence>
<dbReference type="EMBL" id="LKLS01000154">
    <property type="protein sequence ID" value="KSU16498.1"/>
    <property type="molecule type" value="Genomic_DNA"/>
</dbReference>
<organism evidence="1 2">
    <name type="scientific">Lactococcus lactis subsp. lactis</name>
    <name type="common">Streptococcus lactis</name>
    <dbReference type="NCBI Taxonomy" id="1360"/>
    <lineage>
        <taxon>Bacteria</taxon>
        <taxon>Bacillati</taxon>
        <taxon>Bacillota</taxon>
        <taxon>Bacilli</taxon>
        <taxon>Lactobacillales</taxon>
        <taxon>Streptococcaceae</taxon>
        <taxon>Lactococcus</taxon>
    </lineage>
</organism>
<dbReference type="GO" id="GO:0046685">
    <property type="term" value="P:response to arsenic-containing substance"/>
    <property type="evidence" value="ECO:0007669"/>
    <property type="project" value="InterPro"/>
</dbReference>
<evidence type="ECO:0000313" key="1">
    <source>
        <dbReference type="EMBL" id="KSU16498.1"/>
    </source>
</evidence>
<dbReference type="Pfam" id="PF06953">
    <property type="entry name" value="ArsD"/>
    <property type="match status" value="1"/>
</dbReference>
<reference evidence="2" key="1">
    <citation type="submission" date="2015-10" db="EMBL/GenBank/DDBJ databases">
        <title>Draft Genome Sequences of 11 Lactococcus lactis subspecies cremoris strains.</title>
        <authorList>
            <person name="Wels M."/>
            <person name="Backus L."/>
            <person name="Boekhorst J."/>
            <person name="Dijkstra A."/>
            <person name="Beerthuizen M."/>
            <person name="Kelly W."/>
            <person name="Siezen R."/>
            <person name="Bachmann H."/>
            <person name="Van Hijum S."/>
        </authorList>
    </citation>
    <scope>NUCLEOTIDE SEQUENCE [LARGE SCALE GENOMIC DNA]</scope>
    <source>
        <strain evidence="2">LMG9449</strain>
    </source>
</reference>
<dbReference type="Gene3D" id="3.40.30.10">
    <property type="entry name" value="Glutaredoxin"/>
    <property type="match status" value="1"/>
</dbReference>
<protein>
    <submittedName>
        <fullName evidence="1">Arsenical resistance operon trans-acting repressor ArsD</fullName>
    </submittedName>
</protein>
<dbReference type="GO" id="GO:0045892">
    <property type="term" value="P:negative regulation of DNA-templated transcription"/>
    <property type="evidence" value="ECO:0007669"/>
    <property type="project" value="InterPro"/>
</dbReference>
<dbReference type="Proteomes" id="UP000053612">
    <property type="component" value="Unassembled WGS sequence"/>
</dbReference>
<comment type="caution">
    <text evidence="1">The sequence shown here is derived from an EMBL/GenBank/DDBJ whole genome shotgun (WGS) entry which is preliminary data.</text>
</comment>
<dbReference type="PATRIC" id="fig|1360.109.peg.2256"/>
<name>A0A0A7T1W6_LACLL</name>
<dbReference type="GO" id="GO:0003677">
    <property type="term" value="F:DNA binding"/>
    <property type="evidence" value="ECO:0007669"/>
    <property type="project" value="InterPro"/>
</dbReference>
<dbReference type="InterPro" id="IPR010712">
    <property type="entry name" value="Arsenical-R_ArsD"/>
</dbReference>
<accession>A0A0A7T1W6</accession>
<dbReference type="RefSeq" id="WP_029343997.1">
    <property type="nucleotide sequence ID" value="NZ_CP010050.1"/>
</dbReference>
<proteinExistence type="predicted"/>
<gene>
    <name evidence="1" type="ORF">LMG9449_1965</name>
</gene>
<dbReference type="AlphaFoldDB" id="A0A0A7T1W6"/>
<sequence>MKIELFEEDIPEFSNEMMTLTQVFATFKCGEDLQMARYNLKNQPEIFQNYPQVTQMLGKKDVLPLTLVDGEITLIGDYPTVEDLTEITGLSFQNLGCEEDCQDCSCQ</sequence>